<evidence type="ECO:0000313" key="1">
    <source>
        <dbReference type="EMBL" id="EOQ87162.1"/>
    </source>
</evidence>
<reference evidence="1 2" key="1">
    <citation type="submission" date="2013-04" db="EMBL/GenBank/DDBJ databases">
        <authorList>
            <person name="Harkins D.M."/>
            <person name="Durkin A.S."/>
            <person name="Brinkac L.M."/>
            <person name="Haft D.H."/>
            <person name="Selengut J.D."/>
            <person name="Sanka R."/>
            <person name="DePew J."/>
            <person name="Purushe J."/>
            <person name="Hartskeerl R.A."/>
            <person name="Ahmed A."/>
            <person name="van der Linden H."/>
            <person name="Goris M.G.A."/>
            <person name="Vinetz J.M."/>
            <person name="Sutton G.G."/>
            <person name="Nierman W.C."/>
            <person name="Fouts D.E."/>
        </authorList>
    </citation>
    <scope>NUCLEOTIDE SEQUENCE [LARGE SCALE GENOMIC DNA]</scope>
    <source>
        <strain evidence="1 2">Sao Paulo</strain>
    </source>
</reference>
<dbReference type="RefSeq" id="WP_015679135.1">
    <property type="nucleotide sequence ID" value="NZ_AOGX02000044.1"/>
</dbReference>
<name>A0A5E8H8J6_9LEPT</name>
<sequence length="48" mass="5320">MCNRLFAGKETIATILPISKSMIGFAVLPVRVSAKKWESGEKDQNIKI</sequence>
<accession>A0A5E8H8J6</accession>
<gene>
    <name evidence="1" type="ORF">LEP1GSC202_2535</name>
</gene>
<dbReference type="Proteomes" id="UP000013996">
    <property type="component" value="Unassembled WGS sequence"/>
</dbReference>
<comment type="caution">
    <text evidence="1">The sequence shown here is derived from an EMBL/GenBank/DDBJ whole genome shotgun (WGS) entry which is preliminary data.</text>
</comment>
<protein>
    <submittedName>
        <fullName evidence="1">Uncharacterized protein</fullName>
    </submittedName>
</protein>
<proteinExistence type="predicted"/>
<dbReference type="STRING" id="1249483.LEP1GSC202_2535"/>
<organism evidence="1 2">
    <name type="scientific">Leptospira yanagawae serovar Saopaulo str. Sao Paulo = ATCC 700523</name>
    <dbReference type="NCBI Taxonomy" id="1249483"/>
    <lineage>
        <taxon>Bacteria</taxon>
        <taxon>Pseudomonadati</taxon>
        <taxon>Spirochaetota</taxon>
        <taxon>Spirochaetia</taxon>
        <taxon>Leptospirales</taxon>
        <taxon>Leptospiraceae</taxon>
        <taxon>Leptospira</taxon>
    </lineage>
</organism>
<dbReference type="EMBL" id="AOGX02000044">
    <property type="protein sequence ID" value="EOQ87162.1"/>
    <property type="molecule type" value="Genomic_DNA"/>
</dbReference>
<evidence type="ECO:0000313" key="2">
    <source>
        <dbReference type="Proteomes" id="UP000013996"/>
    </source>
</evidence>
<dbReference type="AlphaFoldDB" id="A0A5E8H8J6"/>